<comment type="caution">
    <text evidence="2">The sequence shown here is derived from an EMBL/GenBank/DDBJ whole genome shotgun (WGS) entry which is preliminary data.</text>
</comment>
<keyword evidence="3" id="KW-1185">Reference proteome</keyword>
<sequence length="251" mass="29030">MSSQNNKYKSAGPSPSHNFTCNSRSRNIKDYRSSLSKYLKANPANLRFNNKANFDFWQKSQMETQQPRARKLIMCKNKNGFKKRMLQSIKFASPMSKHITKNDLTEKFTLQPSESSFKDKSKFKILQNKVSEILRLNSPNESSKSKSKKPSHKQLPTVVDPHSPSSTDFDTVFHSFQKITSLVDRISKNSQKPFGGQLKGPKISLQKELEKFRHEESTRSGISMTGFRNKIKNLQEEKKHRDLFNEPDRLL</sequence>
<proteinExistence type="predicted"/>
<dbReference type="AlphaFoldDB" id="A0AAD1U411"/>
<dbReference type="EMBL" id="CAMPGE010001316">
    <property type="protein sequence ID" value="CAI2360097.1"/>
    <property type="molecule type" value="Genomic_DNA"/>
</dbReference>
<evidence type="ECO:0000313" key="3">
    <source>
        <dbReference type="Proteomes" id="UP001295684"/>
    </source>
</evidence>
<protein>
    <submittedName>
        <fullName evidence="2">Uncharacterized protein</fullName>
    </submittedName>
</protein>
<evidence type="ECO:0000313" key="2">
    <source>
        <dbReference type="EMBL" id="CAI2360097.1"/>
    </source>
</evidence>
<gene>
    <name evidence="2" type="ORF">ECRASSUSDP1_LOCUS1395</name>
</gene>
<evidence type="ECO:0000256" key="1">
    <source>
        <dbReference type="SAM" id="MobiDB-lite"/>
    </source>
</evidence>
<feature type="region of interest" description="Disordered" evidence="1">
    <location>
        <begin position="134"/>
        <end position="164"/>
    </location>
</feature>
<accession>A0AAD1U411</accession>
<organism evidence="2 3">
    <name type="scientific">Euplotes crassus</name>
    <dbReference type="NCBI Taxonomy" id="5936"/>
    <lineage>
        <taxon>Eukaryota</taxon>
        <taxon>Sar</taxon>
        <taxon>Alveolata</taxon>
        <taxon>Ciliophora</taxon>
        <taxon>Intramacronucleata</taxon>
        <taxon>Spirotrichea</taxon>
        <taxon>Hypotrichia</taxon>
        <taxon>Euplotida</taxon>
        <taxon>Euplotidae</taxon>
        <taxon>Moneuplotes</taxon>
    </lineage>
</organism>
<reference evidence="2" key="1">
    <citation type="submission" date="2023-07" db="EMBL/GenBank/DDBJ databases">
        <authorList>
            <consortium name="AG Swart"/>
            <person name="Singh M."/>
            <person name="Singh A."/>
            <person name="Seah K."/>
            <person name="Emmerich C."/>
        </authorList>
    </citation>
    <scope>NUCLEOTIDE SEQUENCE</scope>
    <source>
        <strain evidence="2">DP1</strain>
    </source>
</reference>
<name>A0AAD1U411_EUPCR</name>
<dbReference type="Proteomes" id="UP001295684">
    <property type="component" value="Unassembled WGS sequence"/>
</dbReference>
<feature type="region of interest" description="Disordered" evidence="1">
    <location>
        <begin position="1"/>
        <end position="25"/>
    </location>
</feature>